<keyword evidence="2" id="KW-1185">Reference proteome</keyword>
<proteinExistence type="predicted"/>
<dbReference type="EMBL" id="FNKL01000004">
    <property type="protein sequence ID" value="SDQ97619.1"/>
    <property type="molecule type" value="Genomic_DNA"/>
</dbReference>
<dbReference type="AlphaFoldDB" id="A0A1H1FA37"/>
<accession>A0A1H1FA37</accession>
<protein>
    <submittedName>
        <fullName evidence="1">Uncharacterized protein</fullName>
    </submittedName>
</protein>
<sequence>MKATLEAGTDVQSMRANIWALFWMASILA</sequence>
<gene>
    <name evidence="1" type="ORF">SAMN05421664_2941</name>
</gene>
<evidence type="ECO:0000313" key="2">
    <source>
        <dbReference type="Proteomes" id="UP000199627"/>
    </source>
</evidence>
<organism evidence="1 2">
    <name type="scientific">Chryseobacterium soldanellicola</name>
    <dbReference type="NCBI Taxonomy" id="311333"/>
    <lineage>
        <taxon>Bacteria</taxon>
        <taxon>Pseudomonadati</taxon>
        <taxon>Bacteroidota</taxon>
        <taxon>Flavobacteriia</taxon>
        <taxon>Flavobacteriales</taxon>
        <taxon>Weeksellaceae</taxon>
        <taxon>Chryseobacterium group</taxon>
        <taxon>Chryseobacterium</taxon>
    </lineage>
</organism>
<name>A0A1H1FA37_9FLAO</name>
<dbReference type="Proteomes" id="UP000199627">
    <property type="component" value="Unassembled WGS sequence"/>
</dbReference>
<evidence type="ECO:0000313" key="1">
    <source>
        <dbReference type="EMBL" id="SDQ97619.1"/>
    </source>
</evidence>
<reference evidence="2" key="1">
    <citation type="submission" date="2016-10" db="EMBL/GenBank/DDBJ databases">
        <authorList>
            <person name="Varghese N."/>
            <person name="Submissions S."/>
        </authorList>
    </citation>
    <scope>NUCLEOTIDE SEQUENCE [LARGE SCALE GENOMIC DNA]</scope>
    <source>
        <strain evidence="2">DSM 17072</strain>
    </source>
</reference>